<dbReference type="Gene3D" id="3.30.450.40">
    <property type="match status" value="1"/>
</dbReference>
<accession>A0ABT9XMD6</accession>
<proteinExistence type="predicted"/>
<sequence>MLDTNRSELVKRAWNRSTTYGVDPVVAKDAVLEHREYLRRREYLENFISDIYPYLTTVSRWLQNTQSVLSLASPDGLILEHVGEAPFLDGSQQAHIGRGAIWSEQVRGTNSIGTSIAEQKALAIVGTDHYLEENQMMYCISSPIFNSRGDLFAVLNLGGPVKMYAAELLPSIDTAARSIEDWLLIHRSDYQGVLSLYPEKIGDHQALLSVDREGFIVGTNRAARELLPIDKYSLGNIHVSDVALETGSTANVKVGLGNISVNTKYNKSQGWLASLITDLRAYYVSPPTRLTKQSIQHKKPSGHYTFDHLHGTDEEFLNIHLKSSKFLLKSGKWVVE</sequence>
<organism evidence="1 2">
    <name type="scientific">Alicyclobacillus cycloheptanicus</name>
    <dbReference type="NCBI Taxonomy" id="1457"/>
    <lineage>
        <taxon>Bacteria</taxon>
        <taxon>Bacillati</taxon>
        <taxon>Bacillota</taxon>
        <taxon>Bacilli</taxon>
        <taxon>Bacillales</taxon>
        <taxon>Alicyclobacillaceae</taxon>
        <taxon>Alicyclobacillus</taxon>
    </lineage>
</organism>
<dbReference type="RefSeq" id="WP_274454793.1">
    <property type="nucleotide sequence ID" value="NZ_CP067097.1"/>
</dbReference>
<dbReference type="InterPro" id="IPR029016">
    <property type="entry name" value="GAF-like_dom_sf"/>
</dbReference>
<evidence type="ECO:0000313" key="2">
    <source>
        <dbReference type="Proteomes" id="UP001232973"/>
    </source>
</evidence>
<keyword evidence="2" id="KW-1185">Reference proteome</keyword>
<gene>
    <name evidence="1" type="ORF">J2S03_003352</name>
</gene>
<evidence type="ECO:0000313" key="1">
    <source>
        <dbReference type="EMBL" id="MDQ0191481.1"/>
    </source>
</evidence>
<name>A0ABT9XMD6_9BACL</name>
<comment type="caution">
    <text evidence="1">The sequence shown here is derived from an EMBL/GenBank/DDBJ whole genome shotgun (WGS) entry which is preliminary data.</text>
</comment>
<dbReference type="Proteomes" id="UP001232973">
    <property type="component" value="Unassembled WGS sequence"/>
</dbReference>
<protein>
    <submittedName>
        <fullName evidence="1">Transcriptional regulator of acetoin/glycerol metabolism</fullName>
    </submittedName>
</protein>
<reference evidence="1 2" key="1">
    <citation type="submission" date="2023-07" db="EMBL/GenBank/DDBJ databases">
        <title>Genomic Encyclopedia of Type Strains, Phase IV (KMG-IV): sequencing the most valuable type-strain genomes for metagenomic binning, comparative biology and taxonomic classification.</title>
        <authorList>
            <person name="Goeker M."/>
        </authorList>
    </citation>
    <scope>NUCLEOTIDE SEQUENCE [LARGE SCALE GENOMIC DNA]</scope>
    <source>
        <strain evidence="1 2">DSM 4006</strain>
    </source>
</reference>
<dbReference type="EMBL" id="JAUSTP010000046">
    <property type="protein sequence ID" value="MDQ0191481.1"/>
    <property type="molecule type" value="Genomic_DNA"/>
</dbReference>